<dbReference type="InterPro" id="IPR050155">
    <property type="entry name" value="HAD-like_hydrolase_sf"/>
</dbReference>
<dbReference type="SFLD" id="SFLDG01129">
    <property type="entry name" value="C1.5:_HAD__Beta-PGM__Phosphata"/>
    <property type="match status" value="1"/>
</dbReference>
<proteinExistence type="predicted"/>
<evidence type="ECO:0000313" key="2">
    <source>
        <dbReference type="Proteomes" id="UP000682811"/>
    </source>
</evidence>
<dbReference type="NCBIfam" id="TIGR01549">
    <property type="entry name" value="HAD-SF-IA-v1"/>
    <property type="match status" value="1"/>
</dbReference>
<comment type="caution">
    <text evidence="1">The sequence shown here is derived from an EMBL/GenBank/DDBJ whole genome shotgun (WGS) entry which is preliminary data.</text>
</comment>
<organism evidence="1 2">
    <name type="scientific">Paenibacillus azoreducens</name>
    <dbReference type="NCBI Taxonomy" id="116718"/>
    <lineage>
        <taxon>Bacteria</taxon>
        <taxon>Bacillati</taxon>
        <taxon>Bacillota</taxon>
        <taxon>Bacilli</taxon>
        <taxon>Bacillales</taxon>
        <taxon>Paenibacillaceae</taxon>
        <taxon>Paenibacillus</taxon>
    </lineage>
</organism>
<dbReference type="InterPro" id="IPR023214">
    <property type="entry name" value="HAD_sf"/>
</dbReference>
<accession>A0A919YA01</accession>
<dbReference type="InterPro" id="IPR023198">
    <property type="entry name" value="PGP-like_dom2"/>
</dbReference>
<reference evidence="1 2" key="1">
    <citation type="submission" date="2021-03" db="EMBL/GenBank/DDBJ databases">
        <title>Antimicrobial resistance genes in bacteria isolated from Japanese honey, and their potential for conferring macrolide and lincosamide resistance in the American foulbrood pathogen Paenibacillus larvae.</title>
        <authorList>
            <person name="Okamoto M."/>
            <person name="Kumagai M."/>
            <person name="Kanamori H."/>
            <person name="Takamatsu D."/>
        </authorList>
    </citation>
    <scope>NUCLEOTIDE SEQUENCE [LARGE SCALE GENOMIC DNA]</scope>
    <source>
        <strain evidence="1 2">J34TS1</strain>
    </source>
</reference>
<dbReference type="Gene3D" id="1.10.150.240">
    <property type="entry name" value="Putative phosphatase, domain 2"/>
    <property type="match status" value="1"/>
</dbReference>
<dbReference type="SUPFAM" id="SSF56784">
    <property type="entry name" value="HAD-like"/>
    <property type="match status" value="1"/>
</dbReference>
<dbReference type="PANTHER" id="PTHR43434:SF1">
    <property type="entry name" value="PHOSPHOGLYCOLATE PHOSPHATASE"/>
    <property type="match status" value="1"/>
</dbReference>
<dbReference type="InterPro" id="IPR041492">
    <property type="entry name" value="HAD_2"/>
</dbReference>
<dbReference type="Pfam" id="PF13419">
    <property type="entry name" value="HAD_2"/>
    <property type="match status" value="1"/>
</dbReference>
<dbReference type="GO" id="GO:0008967">
    <property type="term" value="F:phosphoglycolate phosphatase activity"/>
    <property type="evidence" value="ECO:0007669"/>
    <property type="project" value="TreeGrafter"/>
</dbReference>
<dbReference type="InterPro" id="IPR036412">
    <property type="entry name" value="HAD-like_sf"/>
</dbReference>
<dbReference type="SFLD" id="SFLDS00003">
    <property type="entry name" value="Haloacid_Dehalogenase"/>
    <property type="match status" value="1"/>
</dbReference>
<dbReference type="Proteomes" id="UP000682811">
    <property type="component" value="Unassembled WGS sequence"/>
</dbReference>
<keyword evidence="2" id="KW-1185">Reference proteome</keyword>
<keyword evidence="1" id="KW-0378">Hydrolase</keyword>
<name>A0A919YA01_9BACL</name>
<dbReference type="InterPro" id="IPR006439">
    <property type="entry name" value="HAD-SF_hydro_IA"/>
</dbReference>
<dbReference type="AlphaFoldDB" id="A0A919YA01"/>
<sequence>MKKIKGIIFDMDNTILQSRIDLESMKKETFGYLVSRGILPADLDITNHTSSTIIAEATKTGLMTDQLIKEMWEIPKRFEVIGMKDADLESGVTELLKELHDRFCMVVVTNNSIEAAEVALRDNGILNYFDCVVGREMMKLMKPSPDGFLYVLKRYGNILAEEWISVGDSWIDGKASTEAGVRFIAYQGDVELMNKMGVYPSAEITDIGELKRFI</sequence>
<evidence type="ECO:0000313" key="1">
    <source>
        <dbReference type="EMBL" id="GIO45273.1"/>
    </source>
</evidence>
<dbReference type="PANTHER" id="PTHR43434">
    <property type="entry name" value="PHOSPHOGLYCOLATE PHOSPHATASE"/>
    <property type="match status" value="1"/>
</dbReference>
<protein>
    <submittedName>
        <fullName evidence="1">Hydrolase</fullName>
    </submittedName>
</protein>
<dbReference type="Gene3D" id="3.40.50.1000">
    <property type="entry name" value="HAD superfamily/HAD-like"/>
    <property type="match status" value="1"/>
</dbReference>
<dbReference type="RefSeq" id="WP_212976499.1">
    <property type="nucleotide sequence ID" value="NZ_AP025343.1"/>
</dbReference>
<dbReference type="GO" id="GO:0006281">
    <property type="term" value="P:DNA repair"/>
    <property type="evidence" value="ECO:0007669"/>
    <property type="project" value="TreeGrafter"/>
</dbReference>
<dbReference type="EMBL" id="BORT01000001">
    <property type="protein sequence ID" value="GIO45273.1"/>
    <property type="molecule type" value="Genomic_DNA"/>
</dbReference>
<gene>
    <name evidence="1" type="ORF">J34TS1_00380</name>
</gene>